<proteinExistence type="predicted"/>
<dbReference type="Proteomes" id="UP000773462">
    <property type="component" value="Unassembled WGS sequence"/>
</dbReference>
<evidence type="ECO:0000313" key="2">
    <source>
        <dbReference type="EMBL" id="MBP2110987.1"/>
    </source>
</evidence>
<dbReference type="SUPFAM" id="SSF51735">
    <property type="entry name" value="NAD(P)-binding Rossmann-fold domains"/>
    <property type="match status" value="1"/>
</dbReference>
<sequence>MKLAIIGATGGTGRKVTELALAAGHEVIAVVRRPEALSPAAGLTIRQGDVFDRSSMILALAGSEAVISCIGPPSNFSPDAAGKKGLVNLKAGKNVMAANFSPGTVMSEGIPNILAACRHHGVQRLVMQSGINLSDGRELSLVNRWAVRLMRRMFRKAIEDKAAAEQAVMRSGLDWVIVRASVLKYAESSSNYTAGPSARIHPLQALPYAACADCLLRAAGSEPSWTRKVINVGR</sequence>
<protein>
    <submittedName>
        <fullName evidence="2">Uncharacterized protein YbjT (DUF2867 family)</fullName>
    </submittedName>
</protein>
<dbReference type="InterPro" id="IPR051606">
    <property type="entry name" value="Polyketide_Oxido-like"/>
</dbReference>
<reference evidence="2 3" key="1">
    <citation type="submission" date="2021-03" db="EMBL/GenBank/DDBJ databases">
        <title>Genomic Encyclopedia of Type Strains, Phase IV (KMG-IV): sequencing the most valuable type-strain genomes for metagenomic binning, comparative biology and taxonomic classification.</title>
        <authorList>
            <person name="Goeker M."/>
        </authorList>
    </citation>
    <scope>NUCLEOTIDE SEQUENCE [LARGE SCALE GENOMIC DNA]</scope>
    <source>
        <strain evidence="2 3">DSM 101953</strain>
    </source>
</reference>
<dbReference type="Gene3D" id="3.40.50.720">
    <property type="entry name" value="NAD(P)-binding Rossmann-like Domain"/>
    <property type="match status" value="1"/>
</dbReference>
<dbReference type="RefSeq" id="WP_209870264.1">
    <property type="nucleotide sequence ID" value="NZ_JAGGLV010000003.1"/>
</dbReference>
<comment type="caution">
    <text evidence="2">The sequence shown here is derived from an EMBL/GenBank/DDBJ whole genome shotgun (WGS) entry which is preliminary data.</text>
</comment>
<dbReference type="PANTHER" id="PTHR43355">
    <property type="entry name" value="FLAVIN REDUCTASE (NADPH)"/>
    <property type="match status" value="1"/>
</dbReference>
<organism evidence="2 3">
    <name type="scientific">Paenibacillus silagei</name>
    <dbReference type="NCBI Taxonomy" id="1670801"/>
    <lineage>
        <taxon>Bacteria</taxon>
        <taxon>Bacillati</taxon>
        <taxon>Bacillota</taxon>
        <taxon>Bacilli</taxon>
        <taxon>Bacillales</taxon>
        <taxon>Paenibacillaceae</taxon>
        <taxon>Paenibacillus</taxon>
    </lineage>
</organism>
<dbReference type="InterPro" id="IPR016040">
    <property type="entry name" value="NAD(P)-bd_dom"/>
</dbReference>
<evidence type="ECO:0000259" key="1">
    <source>
        <dbReference type="Pfam" id="PF13460"/>
    </source>
</evidence>
<dbReference type="EMBL" id="JAGGLV010000003">
    <property type="protein sequence ID" value="MBP2110987.1"/>
    <property type="molecule type" value="Genomic_DNA"/>
</dbReference>
<gene>
    <name evidence="2" type="ORF">J2Z70_001128</name>
</gene>
<name>A0ABS4NLP5_9BACL</name>
<dbReference type="Pfam" id="PF13460">
    <property type="entry name" value="NAD_binding_10"/>
    <property type="match status" value="1"/>
</dbReference>
<feature type="domain" description="NAD(P)-binding" evidence="1">
    <location>
        <begin position="7"/>
        <end position="215"/>
    </location>
</feature>
<dbReference type="PANTHER" id="PTHR43355:SF2">
    <property type="entry name" value="FLAVIN REDUCTASE (NADPH)"/>
    <property type="match status" value="1"/>
</dbReference>
<accession>A0ABS4NLP5</accession>
<dbReference type="InterPro" id="IPR036291">
    <property type="entry name" value="NAD(P)-bd_dom_sf"/>
</dbReference>
<keyword evidence="3" id="KW-1185">Reference proteome</keyword>
<evidence type="ECO:0000313" key="3">
    <source>
        <dbReference type="Proteomes" id="UP000773462"/>
    </source>
</evidence>